<dbReference type="GO" id="GO:0003824">
    <property type="term" value="F:catalytic activity"/>
    <property type="evidence" value="ECO:0007669"/>
    <property type="project" value="InterPro"/>
</dbReference>
<dbReference type="Gene3D" id="3.20.20.70">
    <property type="entry name" value="Aldolase class I"/>
    <property type="match status" value="1"/>
</dbReference>
<name>A0A1L3FP42_BRAJP</name>
<dbReference type="InterPro" id="IPR015813">
    <property type="entry name" value="Pyrv/PenolPyrv_kinase-like_dom"/>
</dbReference>
<dbReference type="AlphaFoldDB" id="A0A1L3FP42"/>
<proteinExistence type="predicted"/>
<accession>A0A1L3FP42</accession>
<evidence type="ECO:0000313" key="1">
    <source>
        <dbReference type="EMBL" id="APG15083.1"/>
    </source>
</evidence>
<organism evidence="1 2">
    <name type="scientific">Bradyrhizobium japonicum</name>
    <dbReference type="NCBI Taxonomy" id="375"/>
    <lineage>
        <taxon>Bacteria</taxon>
        <taxon>Pseudomonadati</taxon>
        <taxon>Pseudomonadota</taxon>
        <taxon>Alphaproteobacteria</taxon>
        <taxon>Hyphomicrobiales</taxon>
        <taxon>Nitrobacteraceae</taxon>
        <taxon>Bradyrhizobium</taxon>
    </lineage>
</organism>
<dbReference type="InterPro" id="IPR013785">
    <property type="entry name" value="Aldolase_TIM"/>
</dbReference>
<gene>
    <name evidence="1" type="ORF">BKD09_42930</name>
</gene>
<reference evidence="1 2" key="1">
    <citation type="submission" date="2016-11" db="EMBL/GenBank/DDBJ databases">
        <title>Complete Genome Sequence of Bradyrhizobium sp. strain J5, an isolated from soybean nodule in Hokkaido.</title>
        <authorList>
            <person name="Kanehara K."/>
        </authorList>
    </citation>
    <scope>NUCLEOTIDE SEQUENCE [LARGE SCALE GENOMIC DNA]</scope>
    <source>
        <strain evidence="1 2">J5</strain>
    </source>
</reference>
<protein>
    <submittedName>
        <fullName evidence="1">Uncharacterized protein</fullName>
    </submittedName>
</protein>
<evidence type="ECO:0000313" key="2">
    <source>
        <dbReference type="Proteomes" id="UP000181962"/>
    </source>
</evidence>
<dbReference type="Proteomes" id="UP000181962">
    <property type="component" value="Chromosome"/>
</dbReference>
<sequence>MRARVRGKLATQMSDIAKGAQLQVYAPSLRSLPKGFLLVMATLPILDWNDCLLRDLLTLDQATTALYAAIIMIDPFACWEDRAESLKDAGITGVANFRAHL</sequence>
<dbReference type="SUPFAM" id="SSF51621">
    <property type="entry name" value="Phosphoenolpyruvate/pyruvate domain"/>
    <property type="match status" value="1"/>
</dbReference>
<dbReference type="EMBL" id="CP017637">
    <property type="protein sequence ID" value="APG15083.1"/>
    <property type="molecule type" value="Genomic_DNA"/>
</dbReference>